<organism evidence="2 3">
    <name type="scientific">Promicromonospora aerolata</name>
    <dbReference type="NCBI Taxonomy" id="195749"/>
    <lineage>
        <taxon>Bacteria</taxon>
        <taxon>Bacillati</taxon>
        <taxon>Actinomycetota</taxon>
        <taxon>Actinomycetes</taxon>
        <taxon>Micrococcales</taxon>
        <taxon>Promicromonosporaceae</taxon>
        <taxon>Promicromonospora</taxon>
    </lineage>
</organism>
<keyword evidence="1" id="KW-0812">Transmembrane</keyword>
<feature type="transmembrane region" description="Helical" evidence="1">
    <location>
        <begin position="7"/>
        <end position="28"/>
    </location>
</feature>
<protein>
    <submittedName>
        <fullName evidence="2">DUF3054 domain-containing protein</fullName>
    </submittedName>
</protein>
<comment type="caution">
    <text evidence="2">The sequence shown here is derived from an EMBL/GenBank/DDBJ whole genome shotgun (WGS) entry which is preliminary data.</text>
</comment>
<feature type="transmembrane region" description="Helical" evidence="1">
    <location>
        <begin position="90"/>
        <end position="113"/>
    </location>
</feature>
<proteinExistence type="predicted"/>
<gene>
    <name evidence="2" type="ORF">ACFSL2_10650</name>
</gene>
<dbReference type="Proteomes" id="UP001597338">
    <property type="component" value="Unassembled WGS sequence"/>
</dbReference>
<feature type="transmembrane region" description="Helical" evidence="1">
    <location>
        <begin position="65"/>
        <end position="84"/>
    </location>
</feature>
<dbReference type="Pfam" id="PF11255">
    <property type="entry name" value="DUF3054"/>
    <property type="match status" value="1"/>
</dbReference>
<dbReference type="EMBL" id="JBHUHF010000001">
    <property type="protein sequence ID" value="MFD2025966.1"/>
    <property type="molecule type" value="Genomic_DNA"/>
</dbReference>
<evidence type="ECO:0000313" key="3">
    <source>
        <dbReference type="Proteomes" id="UP001597338"/>
    </source>
</evidence>
<accession>A0ABW4V5B4</accession>
<dbReference type="InterPro" id="IPR021414">
    <property type="entry name" value="DUF3054"/>
</dbReference>
<evidence type="ECO:0000313" key="2">
    <source>
        <dbReference type="EMBL" id="MFD2025966.1"/>
    </source>
</evidence>
<keyword evidence="3" id="KW-1185">Reference proteome</keyword>
<feature type="transmembrane region" description="Helical" evidence="1">
    <location>
        <begin position="34"/>
        <end position="53"/>
    </location>
</feature>
<reference evidence="3" key="1">
    <citation type="journal article" date="2019" name="Int. J. Syst. Evol. Microbiol.">
        <title>The Global Catalogue of Microorganisms (GCM) 10K type strain sequencing project: providing services to taxonomists for standard genome sequencing and annotation.</title>
        <authorList>
            <consortium name="The Broad Institute Genomics Platform"/>
            <consortium name="The Broad Institute Genome Sequencing Center for Infectious Disease"/>
            <person name="Wu L."/>
            <person name="Ma J."/>
        </authorList>
    </citation>
    <scope>NUCLEOTIDE SEQUENCE [LARGE SCALE GENOMIC DNA]</scope>
    <source>
        <strain evidence="3">CCM 7043</strain>
    </source>
</reference>
<sequence length="126" mass="13548">MSSARVLVWPAVLADAACVLVFAVTGIASHDGSMITALGRVVWPFALAAALGWALTRAWREPTRIWPTGVLVWFMTVFGGLALRDVSGQGVAWTFVLVTTLFLALTMLGWRGVVAAVRRARPRTPA</sequence>
<evidence type="ECO:0000256" key="1">
    <source>
        <dbReference type="SAM" id="Phobius"/>
    </source>
</evidence>
<dbReference type="RefSeq" id="WP_377197835.1">
    <property type="nucleotide sequence ID" value="NZ_JBHUHF010000001.1"/>
</dbReference>
<keyword evidence="1" id="KW-1133">Transmembrane helix</keyword>
<keyword evidence="1" id="KW-0472">Membrane</keyword>
<name>A0ABW4V5B4_9MICO</name>